<dbReference type="Pfam" id="PF13445">
    <property type="entry name" value="zf-RING_UBOX"/>
    <property type="match status" value="1"/>
</dbReference>
<evidence type="ECO:0000256" key="1">
    <source>
        <dbReference type="ARBA" id="ARBA00022723"/>
    </source>
</evidence>
<keyword evidence="1" id="KW-0479">Metal-binding</keyword>
<feature type="compositionally biased region" description="Low complexity" evidence="5">
    <location>
        <begin position="13"/>
        <end position="26"/>
    </location>
</feature>
<dbReference type="Gene3D" id="3.30.40.10">
    <property type="entry name" value="Zinc/RING finger domain, C3HC4 (zinc finger)"/>
    <property type="match status" value="1"/>
</dbReference>
<dbReference type="PROSITE" id="PS51698">
    <property type="entry name" value="U_BOX"/>
    <property type="match status" value="1"/>
</dbReference>
<dbReference type="InterPro" id="IPR013083">
    <property type="entry name" value="Znf_RING/FYVE/PHD"/>
</dbReference>
<keyword evidence="3" id="KW-0862">Zinc</keyword>
<dbReference type="SMART" id="SM00504">
    <property type="entry name" value="Ubox"/>
    <property type="match status" value="1"/>
</dbReference>
<dbReference type="InterPro" id="IPR052085">
    <property type="entry name" value="WD-SAM-U-box"/>
</dbReference>
<protein>
    <submittedName>
        <fullName evidence="7">E3 ubiquitin-protein ligase TRIM11</fullName>
    </submittedName>
</protein>
<dbReference type="GO" id="GO:0008270">
    <property type="term" value="F:zinc ion binding"/>
    <property type="evidence" value="ECO:0007669"/>
    <property type="project" value="UniProtKB-KW"/>
</dbReference>
<dbReference type="InterPro" id="IPR003613">
    <property type="entry name" value="Ubox_domain"/>
</dbReference>
<evidence type="ECO:0000259" key="6">
    <source>
        <dbReference type="PROSITE" id="PS51698"/>
    </source>
</evidence>
<proteinExistence type="predicted"/>
<dbReference type="SUPFAM" id="SSF57850">
    <property type="entry name" value="RING/U-box"/>
    <property type="match status" value="1"/>
</dbReference>
<dbReference type="GO" id="GO:0004842">
    <property type="term" value="F:ubiquitin-protein transferase activity"/>
    <property type="evidence" value="ECO:0007669"/>
    <property type="project" value="InterPro"/>
</dbReference>
<name>A0A1Q9CXB8_SYMMI</name>
<comment type="caution">
    <text evidence="7">The sequence shown here is derived from an EMBL/GenBank/DDBJ whole genome shotgun (WGS) entry which is preliminary data.</text>
</comment>
<keyword evidence="4" id="KW-0175">Coiled coil</keyword>
<gene>
    <name evidence="7" type="primary">TRIM11</name>
    <name evidence="7" type="ORF">AK812_SmicGene31203</name>
</gene>
<dbReference type="Proteomes" id="UP000186817">
    <property type="component" value="Unassembled WGS sequence"/>
</dbReference>
<dbReference type="InterPro" id="IPR027370">
    <property type="entry name" value="Znf-RING_euk"/>
</dbReference>
<keyword evidence="2" id="KW-0863">Zinc-finger</keyword>
<organism evidence="7 8">
    <name type="scientific">Symbiodinium microadriaticum</name>
    <name type="common">Dinoflagellate</name>
    <name type="synonym">Zooxanthella microadriatica</name>
    <dbReference type="NCBI Taxonomy" id="2951"/>
    <lineage>
        <taxon>Eukaryota</taxon>
        <taxon>Sar</taxon>
        <taxon>Alveolata</taxon>
        <taxon>Dinophyceae</taxon>
        <taxon>Suessiales</taxon>
        <taxon>Symbiodiniaceae</taxon>
        <taxon>Symbiodinium</taxon>
    </lineage>
</organism>
<evidence type="ECO:0000256" key="4">
    <source>
        <dbReference type="SAM" id="Coils"/>
    </source>
</evidence>
<evidence type="ECO:0000313" key="8">
    <source>
        <dbReference type="Proteomes" id="UP000186817"/>
    </source>
</evidence>
<dbReference type="OrthoDB" id="6105938at2759"/>
<sequence length="519" mass="56696">MSSSSSVRRNGYPAQARPSASRAAPSVNGRAPTEAQAVRSNRDLGTARSAPALGVQASSSTAEASRAKKKAKPKPKAKEKTLSIDEDLLPIPHGLLCVICRDPFKDPVFTEDGHSYCRGCILGWFGAHDSRVREFYEVPANIAPHSRKMPPALLAPMTQLPLTSRTLQPNIALKQAVEAFRSERPSEEARERERRQLLQKVEEAKAAEGDLKSNFNQELEALHGKMQDLQDQLGQANVDLQAAKEEAVKLQEKAEVCAGDDFDELEYELAQLESEFEKESAEDLGLIRLPYHTEIPGQRQCSDRMPSCATETDFISAMKTEEQSLVPGSLVALMIFEQRRDAGDSSRPASATRASWQGPEETPGPARLPLRVDPKAGTREASCRVSWAQFRASKLPQIKADCALAAATRSLYIVTGRPGAPVGDADGSQRPPDDALRLRAGYPELDRMIVERGSGLWACDTRSQVIKQRRSISVGTVTLDAARLPSVALVFLDLSLHHKVDSDEEVLSALKDGESACRV</sequence>
<feature type="region of interest" description="Disordered" evidence="5">
    <location>
        <begin position="1"/>
        <end position="81"/>
    </location>
</feature>
<keyword evidence="8" id="KW-1185">Reference proteome</keyword>
<dbReference type="GO" id="GO:0016567">
    <property type="term" value="P:protein ubiquitination"/>
    <property type="evidence" value="ECO:0007669"/>
    <property type="project" value="InterPro"/>
</dbReference>
<feature type="domain" description="U-box" evidence="6">
    <location>
        <begin position="90"/>
        <end position="187"/>
    </location>
</feature>
<evidence type="ECO:0000256" key="3">
    <source>
        <dbReference type="ARBA" id="ARBA00022833"/>
    </source>
</evidence>
<reference evidence="7 8" key="1">
    <citation type="submission" date="2016-02" db="EMBL/GenBank/DDBJ databases">
        <title>Genome analysis of coral dinoflagellate symbionts highlights evolutionary adaptations to a symbiotic lifestyle.</title>
        <authorList>
            <person name="Aranda M."/>
            <person name="Li Y."/>
            <person name="Liew Y.J."/>
            <person name="Baumgarten S."/>
            <person name="Simakov O."/>
            <person name="Wilson M."/>
            <person name="Piel J."/>
            <person name="Ashoor H."/>
            <person name="Bougouffa S."/>
            <person name="Bajic V.B."/>
            <person name="Ryu T."/>
            <person name="Ravasi T."/>
            <person name="Bayer T."/>
            <person name="Micklem G."/>
            <person name="Kim H."/>
            <person name="Bhak J."/>
            <person name="Lajeunesse T.C."/>
            <person name="Voolstra C.R."/>
        </authorList>
    </citation>
    <scope>NUCLEOTIDE SEQUENCE [LARGE SCALE GENOMIC DNA]</scope>
    <source>
        <strain evidence="7 8">CCMP2467</strain>
    </source>
</reference>
<evidence type="ECO:0000256" key="2">
    <source>
        <dbReference type="ARBA" id="ARBA00022771"/>
    </source>
</evidence>
<evidence type="ECO:0000256" key="5">
    <source>
        <dbReference type="SAM" id="MobiDB-lite"/>
    </source>
</evidence>
<feature type="coiled-coil region" evidence="4">
    <location>
        <begin position="187"/>
        <end position="282"/>
    </location>
</feature>
<feature type="region of interest" description="Disordered" evidence="5">
    <location>
        <begin position="341"/>
        <end position="372"/>
    </location>
</feature>
<accession>A0A1Q9CXB8</accession>
<dbReference type="EMBL" id="LSRX01000854">
    <property type="protein sequence ID" value="OLP87566.1"/>
    <property type="molecule type" value="Genomic_DNA"/>
</dbReference>
<evidence type="ECO:0000313" key="7">
    <source>
        <dbReference type="EMBL" id="OLP87566.1"/>
    </source>
</evidence>
<dbReference type="PANTHER" id="PTHR46573:SF1">
    <property type="entry name" value="WD REPEAT, SAM AND U-BOX DOMAIN-CONTAINING PROTEIN 1"/>
    <property type="match status" value="1"/>
</dbReference>
<dbReference type="PANTHER" id="PTHR46573">
    <property type="entry name" value="WD REPEAT, SAM AND U-BOX DOMAIN-CONTAINING PROTEIN 1"/>
    <property type="match status" value="1"/>
</dbReference>
<dbReference type="AlphaFoldDB" id="A0A1Q9CXB8"/>